<dbReference type="Proteomes" id="UP000318571">
    <property type="component" value="Chromosome 1"/>
</dbReference>
<gene>
    <name evidence="3" type="ORF">TCAL_15097</name>
</gene>
<dbReference type="PROSITE" id="PS50006">
    <property type="entry name" value="FHA_DOMAIN"/>
    <property type="match status" value="1"/>
</dbReference>
<protein>
    <recommendedName>
        <fullName evidence="2">FHA domain-containing protein</fullName>
    </recommendedName>
</protein>
<feature type="region of interest" description="Disordered" evidence="1">
    <location>
        <begin position="452"/>
        <end position="471"/>
    </location>
</feature>
<feature type="region of interest" description="Disordered" evidence="1">
    <location>
        <begin position="41"/>
        <end position="80"/>
    </location>
</feature>
<evidence type="ECO:0000256" key="1">
    <source>
        <dbReference type="SAM" id="MobiDB-lite"/>
    </source>
</evidence>
<proteinExistence type="predicted"/>
<evidence type="ECO:0000313" key="4">
    <source>
        <dbReference type="Proteomes" id="UP000318571"/>
    </source>
</evidence>
<feature type="compositionally biased region" description="Basic and acidic residues" evidence="1">
    <location>
        <begin position="58"/>
        <end position="72"/>
    </location>
</feature>
<accession>A0A553NVD8</accession>
<dbReference type="Pfam" id="PF00498">
    <property type="entry name" value="FHA"/>
    <property type="match status" value="1"/>
</dbReference>
<keyword evidence="4" id="KW-1185">Reference proteome</keyword>
<dbReference type="SUPFAM" id="SSF49879">
    <property type="entry name" value="SMAD/FHA domain"/>
    <property type="match status" value="1"/>
</dbReference>
<dbReference type="InterPro" id="IPR000253">
    <property type="entry name" value="FHA_dom"/>
</dbReference>
<name>A0A553NVD8_TIGCA</name>
<dbReference type="OrthoDB" id="444265at2759"/>
<organism evidence="3 4">
    <name type="scientific">Tigriopus californicus</name>
    <name type="common">Marine copepod</name>
    <dbReference type="NCBI Taxonomy" id="6832"/>
    <lineage>
        <taxon>Eukaryota</taxon>
        <taxon>Metazoa</taxon>
        <taxon>Ecdysozoa</taxon>
        <taxon>Arthropoda</taxon>
        <taxon>Crustacea</taxon>
        <taxon>Multicrustacea</taxon>
        <taxon>Hexanauplia</taxon>
        <taxon>Copepoda</taxon>
        <taxon>Harpacticoida</taxon>
        <taxon>Harpacticidae</taxon>
        <taxon>Tigriopus</taxon>
    </lineage>
</organism>
<reference evidence="3 4" key="1">
    <citation type="journal article" date="2018" name="Nat. Ecol. Evol.">
        <title>Genomic signatures of mitonuclear coevolution across populations of Tigriopus californicus.</title>
        <authorList>
            <person name="Barreto F.S."/>
            <person name="Watson E.T."/>
            <person name="Lima T.G."/>
            <person name="Willett C.S."/>
            <person name="Edmands S."/>
            <person name="Li W."/>
            <person name="Burton R.S."/>
        </authorList>
    </citation>
    <scope>NUCLEOTIDE SEQUENCE [LARGE SCALE GENOMIC DNA]</scope>
    <source>
        <strain evidence="3 4">San Diego</strain>
    </source>
</reference>
<evidence type="ECO:0000259" key="2">
    <source>
        <dbReference type="PROSITE" id="PS50006"/>
    </source>
</evidence>
<comment type="caution">
    <text evidence="3">The sequence shown here is derived from an EMBL/GenBank/DDBJ whole genome shotgun (WGS) entry which is preliminary data.</text>
</comment>
<sequence length="508" mass="57129">MDGICPDFVLELYLRGETPQVVLVPNGASAQTRGVSKCPLRIRGPFSPAGQGNPVDESVEKSETEESDDSRNPEVSNKKAFQATNEFPSALILRESCVTPHVQQYSIPVGEQITIGRKETCDVVIAHPKVSRYHAAISVLPRGDTVLSVIGSKSVTLNGSRCAPVMHNKLISLNRGDKIVIGSETFILAEVPNGALENVDRVRRDLTNSTPKAIRTYFHKSPVVKNVPTPNECMRPSKKQVFYDTTTPPPPYNSPVPVGLNDVSHLHCPTPIKYQSLRAIDPEKDLDEPFAPLRETQSVFHGNSSKMSIPPTGKLQHHFPSRTKINQHQMHRDQAQWRLMEIKKPIFRLDNVTSAWKNFNANDMNERHLEEYSQKREGARSEILLGLPIQKQTKKIEYGERRNQKMYVPDDFPKIDVLENEDPFPRSQFQNLKPSDVPTPQKKLERKKEFRKRNKEALGGVPCSPPGNHDVVSLVGRQANLSQSPSEEDPDVIVEDTRSLLIPRHERV</sequence>
<evidence type="ECO:0000313" key="3">
    <source>
        <dbReference type="EMBL" id="TRY69397.1"/>
    </source>
</evidence>
<dbReference type="AlphaFoldDB" id="A0A553NVD8"/>
<dbReference type="CDD" id="cd00060">
    <property type="entry name" value="FHA"/>
    <property type="match status" value="1"/>
</dbReference>
<feature type="domain" description="FHA" evidence="2">
    <location>
        <begin position="113"/>
        <end position="162"/>
    </location>
</feature>
<feature type="region of interest" description="Disordered" evidence="1">
    <location>
        <begin position="424"/>
        <end position="446"/>
    </location>
</feature>
<dbReference type="InterPro" id="IPR008984">
    <property type="entry name" value="SMAD_FHA_dom_sf"/>
</dbReference>
<dbReference type="Gene3D" id="2.60.200.20">
    <property type="match status" value="1"/>
</dbReference>
<dbReference type="EMBL" id="VCGU01000010">
    <property type="protein sequence ID" value="TRY69397.1"/>
    <property type="molecule type" value="Genomic_DNA"/>
</dbReference>
<dbReference type="SMART" id="SM00240">
    <property type="entry name" value="FHA"/>
    <property type="match status" value="1"/>
</dbReference>